<evidence type="ECO:0000256" key="1">
    <source>
        <dbReference type="SAM" id="Phobius"/>
    </source>
</evidence>
<gene>
    <name evidence="2" type="ORF">SCHPADRAFT_891194</name>
</gene>
<dbReference type="PANTHER" id="PTHR35043">
    <property type="entry name" value="TRANSCRIPTION FACTOR DOMAIN-CONTAINING PROTEIN"/>
    <property type="match status" value="1"/>
</dbReference>
<dbReference type="AlphaFoldDB" id="A0A0H2RR41"/>
<dbReference type="EMBL" id="KQ085989">
    <property type="protein sequence ID" value="KLO11913.1"/>
    <property type="molecule type" value="Genomic_DNA"/>
</dbReference>
<dbReference type="OrthoDB" id="9451547at2759"/>
<accession>A0A0H2RR41</accession>
<reference evidence="2 3" key="1">
    <citation type="submission" date="2015-04" db="EMBL/GenBank/DDBJ databases">
        <title>Complete genome sequence of Schizopora paradoxa KUC8140, a cosmopolitan wood degrader in East Asia.</title>
        <authorList>
            <consortium name="DOE Joint Genome Institute"/>
            <person name="Min B."/>
            <person name="Park H."/>
            <person name="Jang Y."/>
            <person name="Kim J.-J."/>
            <person name="Kim K.H."/>
            <person name="Pangilinan J."/>
            <person name="Lipzen A."/>
            <person name="Riley R."/>
            <person name="Grigoriev I.V."/>
            <person name="Spatafora J.W."/>
            <person name="Choi I.-G."/>
        </authorList>
    </citation>
    <scope>NUCLEOTIDE SEQUENCE [LARGE SCALE GENOMIC DNA]</scope>
    <source>
        <strain evidence="2 3">KUC8140</strain>
    </source>
</reference>
<sequence>MNVTCFAFTPPLPGRAAWAANPTCRGTFDIITLCLSTTIICIWSSIHNDIPAAQPPPKASGRDVHSNTRIGCINVVLNAAMCWFRQTISGVLRMLRNKGPTVIVAFFCPALLLMRAIDQYSIARKLRDLAKERKPNIQFTIVHGFYATMGGFQLDVRDSRTGEPFENTTFERTRLSTNGVRFLMGQYTELLTVPTIESIKERAKSNSLGKAVLALQVVWFIVNCASRLAENLPLSLMEVSTLAHGLCTLLTYFAWWSKPFNVDGPTGTRIVTEIENKRRALEGIEVRTEDDAKIARWRCWVQFFDKQLEGSVRGNNIFLDFDQVDPTFDDVEELFNSLPVDASLVDNPDAQARELAKDLTFLVDILSEWNQAFLEFQNSECPAYRFLLYLAGVGEAEHPGFREASKDEVLDGVRRLGRDPFKGKLVARLFREAAYSASGGFQTTRMAMILLHMHYCGFPVERPQDINVFDLLRPKSATKFGSLPVDPKSIFSSYFLHETSPTFHDLFGALSLTAKSENKLKAIDYISISVVPLLYNSLHLLGWWKQFPSLAEQVIWRAATVVAMSSGFAATVIYLIHRTNFGQYFSRKYHYVTLVFFESLLKRIIPSLYAISSTFLIVESFRQLWFLPSEAYLVSTWSYYFPHLF</sequence>
<feature type="transmembrane region" description="Helical" evidence="1">
    <location>
        <begin position="554"/>
        <end position="577"/>
    </location>
</feature>
<protein>
    <submittedName>
        <fullName evidence="2">Uncharacterized protein</fullName>
    </submittedName>
</protein>
<dbReference type="InParanoid" id="A0A0H2RR41"/>
<keyword evidence="1" id="KW-1133">Transmembrane helix</keyword>
<evidence type="ECO:0000313" key="3">
    <source>
        <dbReference type="Proteomes" id="UP000053477"/>
    </source>
</evidence>
<proteinExistence type="predicted"/>
<dbReference type="Proteomes" id="UP000053477">
    <property type="component" value="Unassembled WGS sequence"/>
</dbReference>
<keyword evidence="1" id="KW-0472">Membrane</keyword>
<evidence type="ECO:0000313" key="2">
    <source>
        <dbReference type="EMBL" id="KLO11913.1"/>
    </source>
</evidence>
<organism evidence="2 3">
    <name type="scientific">Schizopora paradoxa</name>
    <dbReference type="NCBI Taxonomy" id="27342"/>
    <lineage>
        <taxon>Eukaryota</taxon>
        <taxon>Fungi</taxon>
        <taxon>Dikarya</taxon>
        <taxon>Basidiomycota</taxon>
        <taxon>Agaricomycotina</taxon>
        <taxon>Agaricomycetes</taxon>
        <taxon>Hymenochaetales</taxon>
        <taxon>Schizoporaceae</taxon>
        <taxon>Schizopora</taxon>
    </lineage>
</organism>
<name>A0A0H2RR41_9AGAM</name>
<dbReference type="PANTHER" id="PTHR35043:SF7">
    <property type="entry name" value="TRANSCRIPTION FACTOR DOMAIN-CONTAINING PROTEIN"/>
    <property type="match status" value="1"/>
</dbReference>
<feature type="transmembrane region" description="Helical" evidence="1">
    <location>
        <begin position="589"/>
        <end position="611"/>
    </location>
</feature>
<keyword evidence="3" id="KW-1185">Reference proteome</keyword>
<keyword evidence="1" id="KW-0812">Transmembrane</keyword>